<keyword evidence="13 14" id="KW-0998">Cell outer membrane</keyword>
<dbReference type="FunFam" id="2.40.170.20:FF:000005">
    <property type="entry name" value="TonB-dependent siderophore receptor"/>
    <property type="match status" value="1"/>
</dbReference>
<dbReference type="SMART" id="SM00965">
    <property type="entry name" value="STN"/>
    <property type="match status" value="1"/>
</dbReference>
<dbReference type="InterPro" id="IPR012910">
    <property type="entry name" value="Plug_dom"/>
</dbReference>
<dbReference type="SUPFAM" id="SSF56935">
    <property type="entry name" value="Porins"/>
    <property type="match status" value="1"/>
</dbReference>
<dbReference type="InterPro" id="IPR037066">
    <property type="entry name" value="Plug_dom_sf"/>
</dbReference>
<keyword evidence="6 14" id="KW-0812">Transmembrane</keyword>
<evidence type="ECO:0000256" key="9">
    <source>
        <dbReference type="ARBA" id="ARBA00023065"/>
    </source>
</evidence>
<dbReference type="GO" id="GO:0015891">
    <property type="term" value="P:siderophore transport"/>
    <property type="evidence" value="ECO:0007669"/>
    <property type="project" value="InterPro"/>
</dbReference>
<evidence type="ECO:0000256" key="12">
    <source>
        <dbReference type="ARBA" id="ARBA00023170"/>
    </source>
</evidence>
<evidence type="ECO:0000256" key="3">
    <source>
        <dbReference type="ARBA" id="ARBA00022448"/>
    </source>
</evidence>
<evidence type="ECO:0000313" key="18">
    <source>
        <dbReference type="Proteomes" id="UP000290975"/>
    </source>
</evidence>
<feature type="domain" description="Secretin/TonB short N-terminal" evidence="16">
    <location>
        <begin position="68"/>
        <end position="119"/>
    </location>
</feature>
<dbReference type="InterPro" id="IPR039426">
    <property type="entry name" value="TonB-dep_rcpt-like"/>
</dbReference>
<dbReference type="EMBL" id="BBQY01000007">
    <property type="protein sequence ID" value="GBH30882.1"/>
    <property type="molecule type" value="Genomic_DNA"/>
</dbReference>
<dbReference type="Pfam" id="PF07715">
    <property type="entry name" value="Plug"/>
    <property type="match status" value="1"/>
</dbReference>
<keyword evidence="8" id="KW-0408">Iron</keyword>
<dbReference type="FunFam" id="2.170.130.10:FF:000001">
    <property type="entry name" value="Catecholate siderophore TonB-dependent receptor"/>
    <property type="match status" value="1"/>
</dbReference>
<evidence type="ECO:0000256" key="2">
    <source>
        <dbReference type="ARBA" id="ARBA00009810"/>
    </source>
</evidence>
<sequence>MGVVTSLRRALRGNTLLALSAGTATLTVGGIAIPTVTYAQTAMRQLDLDIPAQDLNAALLVLTQRAGLQIVYDADKVVGRRSSAVKGRMAPIEALSRLLTGTGLSFRISGTNRITIEQAPETAESAIQLGPVRVEGQGERARGIYGRIVPQQETASSYVPSYAARISATATKIDTPILETPQSISIVTREALDTQGATNLTDALRYSAGISTAAYLNGNGDNYDIFTIRGFSNSNSGLLRDGMRLNYNSFDAPSETYGLERIEVLKGPAGVLYGQSGPSGAVNMVSKRPTTDPLHEFELQGGTFSRYQVATDHSGAIDTDGQFSYRLTALARQSGGWTDYGRNDRLYIAPAISWRPDDRTNLTLLGYYQESKSSYYPGVPYEGSILPNANGKIARDRYLGDPDINYWDTKAFYASYLFERKLSDAITFKSGLRYSESKLDYGYLYLDVLQDDDRTLTRGAIRRHDDSDTLTADNNLQAKWSGLGGEHTTLIGVDFGRSHYQRTRRFADAPSIDIYVPTYGNLDTLTFATPRVDNPIRYQQTGIYLQQQSKFADRLVVTLNGRKDWAQTRETAISTGARTVTKDDAFTFRGGLTYVHPSGIAPYVSYTESFEPSSGSTWEGAAFKPTTGRQYEAGIKFQPAGSDTLVTIAAYHLAQQNVATPDPDQVNHPGAQVQTGEIRSKGIEVEAQSDITQNLRLRGALTLIDAEVTKSNTPSEVGLVPVDTPSTMASLWADYRFRTGTLSGLSFGLGGRYTSGSYDISNSVKTEGRTLFDALIAYQADQWRLAVNATNLLNKSYVNSCYSGLCWYGRPRTVDVSLRVRRQHQWHRFEVVI</sequence>
<dbReference type="GO" id="GO:0015344">
    <property type="term" value="F:siderophore uptake transmembrane transporter activity"/>
    <property type="evidence" value="ECO:0007669"/>
    <property type="project" value="TreeGrafter"/>
</dbReference>
<keyword evidence="11 14" id="KW-0472">Membrane</keyword>
<dbReference type="GO" id="GO:0038023">
    <property type="term" value="F:signaling receptor activity"/>
    <property type="evidence" value="ECO:0007669"/>
    <property type="project" value="InterPro"/>
</dbReference>
<dbReference type="InterPro" id="IPR011662">
    <property type="entry name" value="Secretin/TonB_short_N"/>
</dbReference>
<dbReference type="NCBIfam" id="TIGR01783">
    <property type="entry name" value="TonB-siderophor"/>
    <property type="match status" value="1"/>
</dbReference>
<evidence type="ECO:0000259" key="16">
    <source>
        <dbReference type="SMART" id="SM00965"/>
    </source>
</evidence>
<keyword evidence="3 14" id="KW-0813">Transport</keyword>
<keyword evidence="4 14" id="KW-1134">Transmembrane beta strand</keyword>
<dbReference type="Proteomes" id="UP000290975">
    <property type="component" value="Unassembled WGS sequence"/>
</dbReference>
<evidence type="ECO:0000313" key="17">
    <source>
        <dbReference type="EMBL" id="GBH30882.1"/>
    </source>
</evidence>
<evidence type="ECO:0000256" key="13">
    <source>
        <dbReference type="ARBA" id="ARBA00023237"/>
    </source>
</evidence>
<name>A0A401J2L1_SPHXE</name>
<dbReference type="Pfam" id="PF07660">
    <property type="entry name" value="STN"/>
    <property type="match status" value="1"/>
</dbReference>
<dbReference type="InterPro" id="IPR036942">
    <property type="entry name" value="Beta-barrel_TonB_sf"/>
</dbReference>
<evidence type="ECO:0000256" key="1">
    <source>
        <dbReference type="ARBA" id="ARBA00004571"/>
    </source>
</evidence>
<evidence type="ECO:0000256" key="15">
    <source>
        <dbReference type="RuleBase" id="RU003357"/>
    </source>
</evidence>
<accession>A0A401J2L1</accession>
<keyword evidence="12" id="KW-0675">Receptor</keyword>
<evidence type="ECO:0000256" key="5">
    <source>
        <dbReference type="ARBA" id="ARBA00022496"/>
    </source>
</evidence>
<keyword evidence="10 15" id="KW-0798">TonB box</keyword>
<dbReference type="CDD" id="cd01347">
    <property type="entry name" value="ligand_gated_channel"/>
    <property type="match status" value="1"/>
</dbReference>
<protein>
    <submittedName>
        <fullName evidence="17">Iron complex outermembrane recepter protein</fullName>
    </submittedName>
</protein>
<proteinExistence type="inferred from homology"/>
<evidence type="ECO:0000256" key="11">
    <source>
        <dbReference type="ARBA" id="ARBA00023136"/>
    </source>
</evidence>
<evidence type="ECO:0000256" key="10">
    <source>
        <dbReference type="ARBA" id="ARBA00023077"/>
    </source>
</evidence>
<dbReference type="AlphaFoldDB" id="A0A401J2L1"/>
<comment type="similarity">
    <text evidence="2 14 15">Belongs to the TonB-dependent receptor family.</text>
</comment>
<dbReference type="Pfam" id="PF00593">
    <property type="entry name" value="TonB_dep_Rec_b-barrel"/>
    <property type="match status" value="1"/>
</dbReference>
<dbReference type="Gene3D" id="2.170.130.10">
    <property type="entry name" value="TonB-dependent receptor, plug domain"/>
    <property type="match status" value="1"/>
</dbReference>
<organism evidence="17 18">
    <name type="scientific">Sphingobium xenophagum</name>
    <dbReference type="NCBI Taxonomy" id="121428"/>
    <lineage>
        <taxon>Bacteria</taxon>
        <taxon>Pseudomonadati</taxon>
        <taxon>Pseudomonadota</taxon>
        <taxon>Alphaproteobacteria</taxon>
        <taxon>Sphingomonadales</taxon>
        <taxon>Sphingomonadaceae</taxon>
        <taxon>Sphingobium</taxon>
    </lineage>
</organism>
<dbReference type="InterPro" id="IPR010105">
    <property type="entry name" value="TonB_sidphr_rcpt"/>
</dbReference>
<dbReference type="PANTHER" id="PTHR32552">
    <property type="entry name" value="FERRICHROME IRON RECEPTOR-RELATED"/>
    <property type="match status" value="1"/>
</dbReference>
<keyword evidence="5" id="KW-0410">Iron transport</keyword>
<dbReference type="Gene3D" id="2.40.170.20">
    <property type="entry name" value="TonB-dependent receptor, beta-barrel domain"/>
    <property type="match status" value="1"/>
</dbReference>
<keyword evidence="18" id="KW-1185">Reference proteome</keyword>
<evidence type="ECO:0000256" key="6">
    <source>
        <dbReference type="ARBA" id="ARBA00022692"/>
    </source>
</evidence>
<keyword evidence="9" id="KW-0406">Ion transport</keyword>
<evidence type="ECO:0000256" key="4">
    <source>
        <dbReference type="ARBA" id="ARBA00022452"/>
    </source>
</evidence>
<keyword evidence="7" id="KW-0732">Signal</keyword>
<dbReference type="Gene3D" id="3.55.50.30">
    <property type="match status" value="1"/>
</dbReference>
<evidence type="ECO:0000256" key="14">
    <source>
        <dbReference type="PROSITE-ProRule" id="PRU01360"/>
    </source>
</evidence>
<reference evidence="17 18" key="1">
    <citation type="submission" date="2014-12" db="EMBL/GenBank/DDBJ databases">
        <title>Whole genome sequencing of Sphingobium xenophagum OW59.</title>
        <authorList>
            <person name="Ohta Y."/>
            <person name="Nishi S."/>
            <person name="Hatada Y."/>
        </authorList>
    </citation>
    <scope>NUCLEOTIDE SEQUENCE [LARGE SCALE GENOMIC DNA]</scope>
    <source>
        <strain evidence="17 18">OW59</strain>
    </source>
</reference>
<dbReference type="InterPro" id="IPR000531">
    <property type="entry name" value="Beta-barrel_TonB"/>
</dbReference>
<dbReference type="GO" id="GO:0009279">
    <property type="term" value="C:cell outer membrane"/>
    <property type="evidence" value="ECO:0007669"/>
    <property type="project" value="UniProtKB-SubCell"/>
</dbReference>
<comment type="caution">
    <text evidence="17">The sequence shown here is derived from an EMBL/GenBank/DDBJ whole genome shotgun (WGS) entry which is preliminary data.</text>
</comment>
<evidence type="ECO:0000256" key="7">
    <source>
        <dbReference type="ARBA" id="ARBA00022729"/>
    </source>
</evidence>
<comment type="subcellular location">
    <subcellularLocation>
        <location evidence="1 14">Cell outer membrane</location>
        <topology evidence="1 14">Multi-pass membrane protein</topology>
    </subcellularLocation>
</comment>
<dbReference type="PANTHER" id="PTHR32552:SF68">
    <property type="entry name" value="FERRICHROME OUTER MEMBRANE TRANSPORTER_PHAGE RECEPTOR"/>
    <property type="match status" value="1"/>
</dbReference>
<evidence type="ECO:0000256" key="8">
    <source>
        <dbReference type="ARBA" id="ARBA00023004"/>
    </source>
</evidence>
<gene>
    <name evidence="17" type="ORF">MBESOW_P2137</name>
</gene>
<dbReference type="PROSITE" id="PS52016">
    <property type="entry name" value="TONB_DEPENDENT_REC_3"/>
    <property type="match status" value="1"/>
</dbReference>